<feature type="binding site" description="axial binding residue" evidence="14">
    <location>
        <position position="105"/>
    </location>
    <ligand>
        <name>heme c</name>
        <dbReference type="ChEBI" id="CHEBI:61717"/>
    </ligand>
    <ligandPart>
        <name>Fe</name>
        <dbReference type="ChEBI" id="CHEBI:18248"/>
    </ligandPart>
</feature>
<dbReference type="AlphaFoldDB" id="A0A1S3K7N3"/>
<feature type="binding site" description="covalent" evidence="14">
    <location>
        <position position="224"/>
    </location>
    <ligand>
        <name>heme c</name>
        <dbReference type="ChEBI" id="CHEBI:61717"/>
    </ligand>
</feature>
<accession>A0A1S3K7N3</accession>
<dbReference type="PANTHER" id="PTHR10266">
    <property type="entry name" value="CYTOCHROME C1"/>
    <property type="match status" value="1"/>
</dbReference>
<keyword evidence="13 15" id="KW-0472">Membrane</keyword>
<dbReference type="GeneID" id="106179385"/>
<dbReference type="GO" id="GO:0005743">
    <property type="term" value="C:mitochondrial inner membrane"/>
    <property type="evidence" value="ECO:0007669"/>
    <property type="project" value="UniProtKB-SubCell"/>
</dbReference>
<dbReference type="PROSITE" id="PS51007">
    <property type="entry name" value="CYTC"/>
    <property type="match status" value="1"/>
</dbReference>
<keyword evidence="10 15" id="KW-1133">Transmembrane helix</keyword>
<comment type="similarity">
    <text evidence="2">Belongs to the cytochrome c family.</text>
</comment>
<dbReference type="InterPro" id="IPR036909">
    <property type="entry name" value="Cyt_c-like_dom_sf"/>
</dbReference>
<dbReference type="Gene3D" id="1.10.760.10">
    <property type="entry name" value="Cytochrome c-like domain"/>
    <property type="match status" value="1"/>
</dbReference>
<keyword evidence="17" id="KW-1185">Reference proteome</keyword>
<dbReference type="InterPro" id="IPR002326">
    <property type="entry name" value="Cyt_c1"/>
</dbReference>
<keyword evidence="6 15" id="KW-0812">Transmembrane</keyword>
<dbReference type="GO" id="GO:0006122">
    <property type="term" value="P:mitochondrial electron transport, ubiquinol to cytochrome c"/>
    <property type="evidence" value="ECO:0007669"/>
    <property type="project" value="TreeGrafter"/>
</dbReference>
<dbReference type="RefSeq" id="XP_013418454.1">
    <property type="nucleotide sequence ID" value="XM_013563000.1"/>
</dbReference>
<dbReference type="GO" id="GO:0020037">
    <property type="term" value="F:heme binding"/>
    <property type="evidence" value="ECO:0007669"/>
    <property type="project" value="InterPro"/>
</dbReference>
<dbReference type="FunFam" id="1.10.760.10:FF:000002">
    <property type="entry name" value="Cytochrome c1, heme protein"/>
    <property type="match status" value="1"/>
</dbReference>
<keyword evidence="4 14" id="KW-0349">Heme</keyword>
<keyword evidence="3" id="KW-0813">Transport</keyword>
<feature type="binding site" description="covalent" evidence="14">
    <location>
        <position position="101"/>
    </location>
    <ligand>
        <name>heme c</name>
        <dbReference type="ChEBI" id="CHEBI:61717"/>
    </ligand>
</feature>
<name>A0A1S3K7N3_LINAN</name>
<dbReference type="KEGG" id="lak:106179385"/>
<evidence type="ECO:0000256" key="8">
    <source>
        <dbReference type="ARBA" id="ARBA00022792"/>
    </source>
</evidence>
<evidence type="ECO:0000256" key="13">
    <source>
        <dbReference type="ARBA" id="ARBA00023136"/>
    </source>
</evidence>
<comment type="cofactor">
    <cofactor evidence="14">
        <name>heme c</name>
        <dbReference type="ChEBI" id="CHEBI:61717"/>
    </cofactor>
    <text evidence="14">Binds 1 heme c group covalently per subunit.</text>
</comment>
<evidence type="ECO:0000259" key="16">
    <source>
        <dbReference type="PROSITE" id="PS51007"/>
    </source>
</evidence>
<comment type="subcellular location">
    <subcellularLocation>
        <location evidence="1">Mitochondrion inner membrane</location>
    </subcellularLocation>
</comment>
<proteinExistence type="inferred from homology"/>
<dbReference type="SUPFAM" id="SSF46626">
    <property type="entry name" value="Cytochrome c"/>
    <property type="match status" value="1"/>
</dbReference>
<reference evidence="18" key="1">
    <citation type="submission" date="2025-08" db="UniProtKB">
        <authorList>
            <consortium name="RefSeq"/>
        </authorList>
    </citation>
    <scope>IDENTIFICATION</scope>
    <source>
        <tissue evidence="18">Gonads</tissue>
    </source>
</reference>
<dbReference type="InParanoid" id="A0A1S3K7N3"/>
<dbReference type="STRING" id="7574.A0A1S3K7N3"/>
<dbReference type="OrthoDB" id="5925at2759"/>
<dbReference type="GO" id="GO:0009055">
    <property type="term" value="F:electron transfer activity"/>
    <property type="evidence" value="ECO:0007669"/>
    <property type="project" value="InterPro"/>
</dbReference>
<dbReference type="SUPFAM" id="SSF81496">
    <property type="entry name" value="Cytochrome c1 subunit of cytochrome bc1 complex (Ubiquinol-cytochrome c reductase), transmembrane anchor"/>
    <property type="match status" value="1"/>
</dbReference>
<keyword evidence="5" id="KW-0679">Respiratory chain</keyword>
<evidence type="ECO:0000256" key="9">
    <source>
        <dbReference type="ARBA" id="ARBA00022982"/>
    </source>
</evidence>
<gene>
    <name evidence="18" type="primary">LOC106179385</name>
</gene>
<feature type="transmembrane region" description="Helical" evidence="15">
    <location>
        <begin position="38"/>
        <end position="59"/>
    </location>
</feature>
<dbReference type="Gene3D" id="1.20.5.100">
    <property type="entry name" value="Cytochrome c1, transmembrane anchor, C-terminal"/>
    <property type="match status" value="1"/>
</dbReference>
<dbReference type="Proteomes" id="UP000085678">
    <property type="component" value="Unplaced"/>
</dbReference>
<evidence type="ECO:0000256" key="12">
    <source>
        <dbReference type="ARBA" id="ARBA00023128"/>
    </source>
</evidence>
<evidence type="ECO:0000256" key="1">
    <source>
        <dbReference type="ARBA" id="ARBA00004273"/>
    </source>
</evidence>
<evidence type="ECO:0000256" key="2">
    <source>
        <dbReference type="ARBA" id="ARBA00006488"/>
    </source>
</evidence>
<evidence type="ECO:0000256" key="10">
    <source>
        <dbReference type="ARBA" id="ARBA00022989"/>
    </source>
</evidence>
<keyword evidence="12" id="KW-0496">Mitochondrion</keyword>
<evidence type="ECO:0000313" key="17">
    <source>
        <dbReference type="Proteomes" id="UP000085678"/>
    </source>
</evidence>
<dbReference type="InterPro" id="IPR009056">
    <property type="entry name" value="Cyt_c-like_dom"/>
</dbReference>
<keyword evidence="11 14" id="KW-0408">Iron</keyword>
<evidence type="ECO:0000256" key="15">
    <source>
        <dbReference type="SAM" id="Phobius"/>
    </source>
</evidence>
<organism evidence="17 18">
    <name type="scientific">Lingula anatina</name>
    <name type="common">Brachiopod</name>
    <name type="synonym">Lingula unguis</name>
    <dbReference type="NCBI Taxonomy" id="7574"/>
    <lineage>
        <taxon>Eukaryota</taxon>
        <taxon>Metazoa</taxon>
        <taxon>Spiralia</taxon>
        <taxon>Lophotrochozoa</taxon>
        <taxon>Brachiopoda</taxon>
        <taxon>Linguliformea</taxon>
        <taxon>Lingulata</taxon>
        <taxon>Lingulida</taxon>
        <taxon>Linguloidea</taxon>
        <taxon>Lingulidae</taxon>
        <taxon>Lingula</taxon>
    </lineage>
</organism>
<evidence type="ECO:0000256" key="3">
    <source>
        <dbReference type="ARBA" id="ARBA00022448"/>
    </source>
</evidence>
<dbReference type="FunCoup" id="A0A1S3K7N3">
    <property type="interactions" value="1864"/>
</dbReference>
<evidence type="ECO:0000313" key="18">
    <source>
        <dbReference type="RefSeq" id="XP_013418454.1"/>
    </source>
</evidence>
<feature type="binding site" description="covalent" evidence="14">
    <location>
        <position position="104"/>
    </location>
    <ligand>
        <name>heme c</name>
        <dbReference type="ChEBI" id="CHEBI:61717"/>
    </ligand>
</feature>
<keyword evidence="8" id="KW-0999">Mitochondrion inner membrane</keyword>
<evidence type="ECO:0000256" key="5">
    <source>
        <dbReference type="ARBA" id="ARBA00022660"/>
    </source>
</evidence>
<keyword evidence="7 14" id="KW-0479">Metal-binding</keyword>
<dbReference type="PANTHER" id="PTHR10266:SF3">
    <property type="entry name" value="CYTOCHROME C1, HEME PROTEIN, MITOCHONDRIAL"/>
    <property type="match status" value="1"/>
</dbReference>
<dbReference type="GO" id="GO:0046872">
    <property type="term" value="F:metal ion binding"/>
    <property type="evidence" value="ECO:0007669"/>
    <property type="project" value="UniProtKB-KW"/>
</dbReference>
<evidence type="ECO:0000256" key="11">
    <source>
        <dbReference type="ARBA" id="ARBA00023004"/>
    </source>
</evidence>
<evidence type="ECO:0000256" key="4">
    <source>
        <dbReference type="ARBA" id="ARBA00022617"/>
    </source>
</evidence>
<dbReference type="InterPro" id="IPR021157">
    <property type="entry name" value="Cyt_c1_TM_anchor_C"/>
</dbReference>
<sequence>MSALLAKASRQGFLQAKTSISSQGACISTGRRFSRKKIALAVAGGVLGVGSVGVGMALLRPANAQELILHPPHYRWDFKGYFAAYDKASVRRGYQVYKQVCAACHTMEALCYRHLVDVCYSEREAKREAEEAMVWDGPNDAGQMFQRPGKLSDPFPKPYDNVEAAKAANNGAYPPDLGHVVLAREEAESYIFALLTGYCDPPAGYELADGMAYNPYFAGGAISMAQALYNEIIEYEDGTPATQSQLAKDVVTFLSWASDPDLEQRKKFGIKAGVVLFLMTPVAFYYKRFKFHTLYTQQIFWKKGK</sequence>
<feature type="domain" description="Cytochrome c" evidence="16">
    <location>
        <begin position="88"/>
        <end position="218"/>
    </location>
</feature>
<keyword evidence="9" id="KW-0249">Electron transport</keyword>
<evidence type="ECO:0000256" key="7">
    <source>
        <dbReference type="ARBA" id="ARBA00022723"/>
    </source>
</evidence>
<dbReference type="Pfam" id="PF02167">
    <property type="entry name" value="Cytochrom_C1"/>
    <property type="match status" value="1"/>
</dbReference>
<protein>
    <submittedName>
        <fullName evidence="18">Cytochrome c1, heme protein, mitochondrial-like</fullName>
    </submittedName>
</protein>
<evidence type="ECO:0000256" key="6">
    <source>
        <dbReference type="ARBA" id="ARBA00022692"/>
    </source>
</evidence>
<evidence type="ECO:0000256" key="14">
    <source>
        <dbReference type="PIRSR" id="PIRSR602326-1"/>
    </source>
</evidence>
<dbReference type="PRINTS" id="PR00603">
    <property type="entry name" value="CYTOCHROMEC1"/>
</dbReference>